<keyword evidence="3" id="KW-1185">Reference proteome</keyword>
<dbReference type="Gene3D" id="3.30.40.10">
    <property type="entry name" value="Zinc/RING finger domain, C3HC4 (zinc finger)"/>
    <property type="match status" value="1"/>
</dbReference>
<feature type="region of interest" description="Disordered" evidence="1">
    <location>
        <begin position="160"/>
        <end position="184"/>
    </location>
</feature>
<feature type="region of interest" description="Disordered" evidence="1">
    <location>
        <begin position="1"/>
        <end position="25"/>
    </location>
</feature>
<feature type="compositionally biased region" description="Acidic residues" evidence="1">
    <location>
        <begin position="172"/>
        <end position="184"/>
    </location>
</feature>
<dbReference type="EMBL" id="CAIJEO010000012">
    <property type="protein sequence ID" value="CAD0100601.1"/>
    <property type="molecule type" value="Genomic_DNA"/>
</dbReference>
<evidence type="ECO:0000313" key="3">
    <source>
        <dbReference type="Proteomes" id="UP000714618"/>
    </source>
</evidence>
<dbReference type="OrthoDB" id="8062037at2759"/>
<gene>
    <name evidence="2" type="ORF">AWRI4233_LOCUS9426</name>
</gene>
<dbReference type="InterPro" id="IPR013083">
    <property type="entry name" value="Znf_RING/FYVE/PHD"/>
</dbReference>
<accession>A0A9N8KBS8</accession>
<evidence type="ECO:0000313" key="2">
    <source>
        <dbReference type="EMBL" id="CAD0100601.1"/>
    </source>
</evidence>
<dbReference type="Proteomes" id="UP000714618">
    <property type="component" value="Unassembled WGS sequence"/>
</dbReference>
<dbReference type="AlphaFoldDB" id="A0A9N8KBS8"/>
<organism evidence="2 3">
    <name type="scientific">Aureobasidium mustum</name>
    <dbReference type="NCBI Taxonomy" id="2773714"/>
    <lineage>
        <taxon>Eukaryota</taxon>
        <taxon>Fungi</taxon>
        <taxon>Dikarya</taxon>
        <taxon>Ascomycota</taxon>
        <taxon>Pezizomycotina</taxon>
        <taxon>Dothideomycetes</taxon>
        <taxon>Dothideomycetidae</taxon>
        <taxon>Dothideales</taxon>
        <taxon>Saccotheciaceae</taxon>
        <taxon>Aureobasidium</taxon>
    </lineage>
</organism>
<evidence type="ECO:0000256" key="1">
    <source>
        <dbReference type="SAM" id="MobiDB-lite"/>
    </source>
</evidence>
<sequence>MSGYEVEHNIKEEKKNEAPPRRPDLSTFFTTLDLVDTSGDRHPQNTHSLPLPGDVSAAFRSLANAFSMMQGGGHGQSQENTDQLLARMVEELMQESENPPKEVKGVSDEFLAQLDRVPKTSLKDKDCPICGNPFLDDHLFDLECITPWLKLNPTCPLDRKELVKKRAPTPPPDEEDGEYDDMYA</sequence>
<evidence type="ECO:0008006" key="4">
    <source>
        <dbReference type="Google" id="ProtNLM"/>
    </source>
</evidence>
<dbReference type="SUPFAM" id="SSF57850">
    <property type="entry name" value="RING/U-box"/>
    <property type="match status" value="1"/>
</dbReference>
<comment type="caution">
    <text evidence="2">The sequence shown here is derived from an EMBL/GenBank/DDBJ whole genome shotgun (WGS) entry which is preliminary data.</text>
</comment>
<proteinExistence type="predicted"/>
<name>A0A9N8KBS8_9PEZI</name>
<feature type="compositionally biased region" description="Basic and acidic residues" evidence="1">
    <location>
        <begin position="1"/>
        <end position="24"/>
    </location>
</feature>
<protein>
    <recommendedName>
        <fullName evidence="4">RING-type domain-containing protein</fullName>
    </recommendedName>
</protein>
<reference evidence="2" key="1">
    <citation type="submission" date="2020-06" db="EMBL/GenBank/DDBJ databases">
        <authorList>
            <person name="Onetto C."/>
        </authorList>
    </citation>
    <scope>NUCLEOTIDE SEQUENCE</scope>
</reference>